<sequence>MTRWYNDAMNIRRVSERSKRDYLQLLLLADEQEDMIDRYLGRGTMFALDIAGKTVGVCVVTDEGDRVLEIKNLAVDPAYQRRGLGRALIEFIARNAKGTYDTLQVGTGDSPLTVPFYEACGFVRHHRIEHFFIDNYDHPIVEAGVLLKDMVYLRRSL</sequence>
<evidence type="ECO:0000313" key="5">
    <source>
        <dbReference type="Proteomes" id="UP000470010"/>
    </source>
</evidence>
<dbReference type="AlphaFoldDB" id="A0A7K0G8M2"/>
<keyword evidence="1 4" id="KW-0808">Transferase</keyword>
<evidence type="ECO:0000313" key="4">
    <source>
        <dbReference type="EMBL" id="MRX79559.1"/>
    </source>
</evidence>
<dbReference type="Pfam" id="PF13508">
    <property type="entry name" value="Acetyltransf_7"/>
    <property type="match status" value="1"/>
</dbReference>
<dbReference type="InterPro" id="IPR050832">
    <property type="entry name" value="Bact_Acetyltransf"/>
</dbReference>
<organism evidence="4 5">
    <name type="scientific">Enorma shizhengliae</name>
    <dbReference type="NCBI Taxonomy" id="2606615"/>
    <lineage>
        <taxon>Bacteria</taxon>
        <taxon>Bacillati</taxon>
        <taxon>Actinomycetota</taxon>
        <taxon>Coriobacteriia</taxon>
        <taxon>Coriobacteriales</taxon>
        <taxon>Coriobacteriaceae</taxon>
        <taxon>Enorma</taxon>
    </lineage>
</organism>
<evidence type="ECO:0000256" key="1">
    <source>
        <dbReference type="ARBA" id="ARBA00022679"/>
    </source>
</evidence>
<comment type="caution">
    <text evidence="4">The sequence shown here is derived from an EMBL/GenBank/DDBJ whole genome shotgun (WGS) entry which is preliminary data.</text>
</comment>
<dbReference type="EMBL" id="VTFZ01000002">
    <property type="protein sequence ID" value="MRX79559.1"/>
    <property type="molecule type" value="Genomic_DNA"/>
</dbReference>
<evidence type="ECO:0000259" key="3">
    <source>
        <dbReference type="PROSITE" id="PS51186"/>
    </source>
</evidence>
<accession>A0A7K0G8M2</accession>
<dbReference type="InterPro" id="IPR000182">
    <property type="entry name" value="GNAT_dom"/>
</dbReference>
<gene>
    <name evidence="4" type="ORF">GJE22_02905</name>
</gene>
<dbReference type="PANTHER" id="PTHR43877">
    <property type="entry name" value="AMINOALKYLPHOSPHONATE N-ACETYLTRANSFERASE-RELATED-RELATED"/>
    <property type="match status" value="1"/>
</dbReference>
<reference evidence="5" key="1">
    <citation type="submission" date="2019-08" db="EMBL/GenBank/DDBJ databases">
        <title>Arthrobacter sp. nov., isolated from plateau pika and Tibetan wild ass.</title>
        <authorList>
            <person name="Ge Y."/>
        </authorList>
    </citation>
    <scope>NUCLEOTIDE SEQUENCE [LARGE SCALE GENOMIC DNA]</scope>
    <source>
        <strain evidence="5">HF-1365</strain>
    </source>
</reference>
<dbReference type="GO" id="GO:0016747">
    <property type="term" value="F:acyltransferase activity, transferring groups other than amino-acyl groups"/>
    <property type="evidence" value="ECO:0007669"/>
    <property type="project" value="InterPro"/>
</dbReference>
<dbReference type="InterPro" id="IPR016181">
    <property type="entry name" value="Acyl_CoA_acyltransferase"/>
</dbReference>
<dbReference type="Gene3D" id="3.40.630.30">
    <property type="match status" value="1"/>
</dbReference>
<protein>
    <submittedName>
        <fullName evidence="4">GNAT family N-acetyltransferase</fullName>
    </submittedName>
</protein>
<dbReference type="CDD" id="cd04301">
    <property type="entry name" value="NAT_SF"/>
    <property type="match status" value="1"/>
</dbReference>
<dbReference type="SUPFAM" id="SSF55729">
    <property type="entry name" value="Acyl-CoA N-acyltransferases (Nat)"/>
    <property type="match status" value="1"/>
</dbReference>
<evidence type="ECO:0000256" key="2">
    <source>
        <dbReference type="ARBA" id="ARBA00023315"/>
    </source>
</evidence>
<keyword evidence="2" id="KW-0012">Acyltransferase</keyword>
<keyword evidence="5" id="KW-1185">Reference proteome</keyword>
<dbReference type="Proteomes" id="UP000470010">
    <property type="component" value="Unassembled WGS sequence"/>
</dbReference>
<feature type="domain" description="N-acetyltransferase" evidence="3">
    <location>
        <begin position="9"/>
        <end position="157"/>
    </location>
</feature>
<proteinExistence type="predicted"/>
<name>A0A7K0G8M2_9ACTN</name>
<dbReference type="PROSITE" id="PS51186">
    <property type="entry name" value="GNAT"/>
    <property type="match status" value="1"/>
</dbReference>